<dbReference type="GO" id="GO:0008270">
    <property type="term" value="F:zinc ion binding"/>
    <property type="evidence" value="ECO:0007669"/>
    <property type="project" value="InterPro"/>
</dbReference>
<dbReference type="InterPro" id="IPR001878">
    <property type="entry name" value="Znf_CCHC"/>
</dbReference>
<dbReference type="GO" id="GO:0003676">
    <property type="term" value="F:nucleic acid binding"/>
    <property type="evidence" value="ECO:0007669"/>
    <property type="project" value="InterPro"/>
</dbReference>
<dbReference type="EMBL" id="SWBM01000049">
    <property type="protein sequence ID" value="TKC11715.1"/>
    <property type="molecule type" value="Genomic_DNA"/>
</dbReference>
<accession>A0A4U1CSB9</accession>
<feature type="domain" description="CCHC-type" evidence="1">
    <location>
        <begin position="14"/>
        <end position="29"/>
    </location>
</feature>
<dbReference type="Gene3D" id="4.10.60.10">
    <property type="entry name" value="Zinc finger, CCHC-type"/>
    <property type="match status" value="1"/>
</dbReference>
<gene>
    <name evidence="2" type="ORF">FA727_23780</name>
</gene>
<name>A0A4U1CSB9_9BACI</name>
<dbReference type="SUPFAM" id="SSF57756">
    <property type="entry name" value="Retrovirus zinc finger-like domains"/>
    <property type="match status" value="1"/>
</dbReference>
<dbReference type="InterPro" id="IPR036875">
    <property type="entry name" value="Znf_CCHC_sf"/>
</dbReference>
<protein>
    <recommendedName>
        <fullName evidence="1">CCHC-type domain-containing protein</fullName>
    </recommendedName>
</protein>
<dbReference type="SMART" id="SM00343">
    <property type="entry name" value="ZnF_C2HC"/>
    <property type="match status" value="1"/>
</dbReference>
<dbReference type="PROSITE" id="PS50158">
    <property type="entry name" value="ZF_CCHC"/>
    <property type="match status" value="1"/>
</dbReference>
<proteinExistence type="predicted"/>
<feature type="non-terminal residue" evidence="2">
    <location>
        <position position="53"/>
    </location>
</feature>
<dbReference type="Proteomes" id="UP000307756">
    <property type="component" value="Unassembled WGS sequence"/>
</dbReference>
<dbReference type="AlphaFoldDB" id="A0A4U1CSB9"/>
<reference evidence="2 3" key="1">
    <citation type="journal article" date="2011" name="J. Microbiol.">
        <title>Bacillus kyonggiensis sp. nov., isolated from soil of a lettuce field.</title>
        <authorList>
            <person name="Dong K."/>
            <person name="Lee S."/>
        </authorList>
    </citation>
    <scope>NUCLEOTIDE SEQUENCE [LARGE SCALE GENOMIC DNA]</scope>
    <source>
        <strain evidence="2 3">NB22</strain>
    </source>
</reference>
<comment type="caution">
    <text evidence="2">The sequence shown here is derived from an EMBL/GenBank/DDBJ whole genome shotgun (WGS) entry which is preliminary data.</text>
</comment>
<evidence type="ECO:0000313" key="3">
    <source>
        <dbReference type="Proteomes" id="UP000307756"/>
    </source>
</evidence>
<keyword evidence="3" id="KW-1185">Reference proteome</keyword>
<dbReference type="Pfam" id="PF00098">
    <property type="entry name" value="zf-CCHC"/>
    <property type="match status" value="1"/>
</dbReference>
<evidence type="ECO:0000259" key="1">
    <source>
        <dbReference type="PROSITE" id="PS50158"/>
    </source>
</evidence>
<sequence length="53" mass="6312">MIDPKPSRTHDIVCFKCQGRGHIANQCPNRRIDHCRYNGRRSGPSDYYFFFCF</sequence>
<organism evidence="2 3">
    <name type="scientific">Robertmurraya kyonggiensis</name>
    <dbReference type="NCBI Taxonomy" id="1037680"/>
    <lineage>
        <taxon>Bacteria</taxon>
        <taxon>Bacillati</taxon>
        <taxon>Bacillota</taxon>
        <taxon>Bacilli</taxon>
        <taxon>Bacillales</taxon>
        <taxon>Bacillaceae</taxon>
        <taxon>Robertmurraya</taxon>
    </lineage>
</organism>
<evidence type="ECO:0000313" key="2">
    <source>
        <dbReference type="EMBL" id="TKC11715.1"/>
    </source>
</evidence>